<dbReference type="GO" id="GO:0016740">
    <property type="term" value="F:transferase activity"/>
    <property type="evidence" value="ECO:0007669"/>
    <property type="project" value="UniProtKB-ARBA"/>
</dbReference>
<name>A0A7G9RWR4_9FIRM</name>
<evidence type="ECO:0000256" key="3">
    <source>
        <dbReference type="ARBA" id="ARBA00022840"/>
    </source>
</evidence>
<gene>
    <name evidence="7" type="ORF">H9L01_06575</name>
</gene>
<dbReference type="PANTHER" id="PTHR22594">
    <property type="entry name" value="ASPARTYL/LYSYL-TRNA SYNTHETASE"/>
    <property type="match status" value="1"/>
</dbReference>
<evidence type="ECO:0000259" key="6">
    <source>
        <dbReference type="PROSITE" id="PS50862"/>
    </source>
</evidence>
<dbReference type="Proteomes" id="UP000515928">
    <property type="component" value="Chromosome"/>
</dbReference>
<evidence type="ECO:0000256" key="2">
    <source>
        <dbReference type="ARBA" id="ARBA00022741"/>
    </source>
</evidence>
<dbReference type="SUPFAM" id="SSF50249">
    <property type="entry name" value="Nucleic acid-binding proteins"/>
    <property type="match status" value="1"/>
</dbReference>
<dbReference type="Pfam" id="PF01336">
    <property type="entry name" value="tRNA_anti-codon"/>
    <property type="match status" value="1"/>
</dbReference>
<proteinExistence type="predicted"/>
<evidence type="ECO:0000313" key="7">
    <source>
        <dbReference type="EMBL" id="QNN60039.1"/>
    </source>
</evidence>
<keyword evidence="3" id="KW-0067">ATP-binding</keyword>
<sequence>MRVQTLKSISKIQEPGVEVYTAGWVRTVRKSKNVGFIELHDGTQLSTTQCVVDKNSPFFESLGTLTLGSCVRIQGVVQIPINRKQSVEILVSNVEIEGLADADYPLQKKRHSFEYLRTVPHLRARTNTFNAVFRTRSILTQGMQSFLHENDFTYIQSPAITTTDAEGGGEVFRISTLDAEKEKQSYEEDFFHKPAYLSVTGQLNLEPFIHAFRNVYTFGPSFRAEKSNTSRHVAEFWQIEPEMAFVGLDEIIEVIESMIKSTISYTLEHAHEEIMFFDTYIEEELIDKLNKTIREPFAKISYKEAISMLEPYHDEFKIIPTWESVSIRSMNIS</sequence>
<reference evidence="7 8" key="1">
    <citation type="submission" date="2020-08" db="EMBL/GenBank/DDBJ databases">
        <title>Genome sequence of Erysipelothrix inopinata DSM 15511T.</title>
        <authorList>
            <person name="Hyun D.-W."/>
            <person name="Bae J.-W."/>
        </authorList>
    </citation>
    <scope>NUCLEOTIDE SEQUENCE [LARGE SCALE GENOMIC DNA]</scope>
    <source>
        <strain evidence="7 8">DSM 15511</strain>
    </source>
</reference>
<evidence type="ECO:0000256" key="5">
    <source>
        <dbReference type="ARBA" id="ARBA00023146"/>
    </source>
</evidence>
<keyword evidence="5" id="KW-0030">Aminoacyl-tRNA synthetase</keyword>
<dbReference type="EMBL" id="CP060715">
    <property type="protein sequence ID" value="QNN60039.1"/>
    <property type="molecule type" value="Genomic_DNA"/>
</dbReference>
<dbReference type="RefSeq" id="WP_187533172.1">
    <property type="nucleotide sequence ID" value="NZ_CBCSHU010000002.1"/>
</dbReference>
<dbReference type="InterPro" id="IPR045864">
    <property type="entry name" value="aa-tRNA-synth_II/BPL/LPL"/>
</dbReference>
<dbReference type="Pfam" id="PF00152">
    <property type="entry name" value="tRNA-synt_2"/>
    <property type="match status" value="1"/>
</dbReference>
<dbReference type="InterPro" id="IPR004364">
    <property type="entry name" value="Aa-tRNA-synt_II"/>
</dbReference>
<organism evidence="7 8">
    <name type="scientific">Erysipelothrix inopinata</name>
    <dbReference type="NCBI Taxonomy" id="225084"/>
    <lineage>
        <taxon>Bacteria</taxon>
        <taxon>Bacillati</taxon>
        <taxon>Bacillota</taxon>
        <taxon>Erysipelotrichia</taxon>
        <taxon>Erysipelotrichales</taxon>
        <taxon>Erysipelotrichaceae</taxon>
        <taxon>Erysipelothrix</taxon>
    </lineage>
</organism>
<dbReference type="AlphaFoldDB" id="A0A7G9RWR4"/>
<dbReference type="GO" id="GO:0006421">
    <property type="term" value="P:asparaginyl-tRNA aminoacylation"/>
    <property type="evidence" value="ECO:0007669"/>
    <property type="project" value="TreeGrafter"/>
</dbReference>
<protein>
    <recommendedName>
        <fullName evidence="6">Aminoacyl-transfer RNA synthetases class-II family profile domain-containing protein</fullName>
    </recommendedName>
</protein>
<keyword evidence="4" id="KW-0648">Protein biosynthesis</keyword>
<dbReference type="GO" id="GO:0003676">
    <property type="term" value="F:nucleic acid binding"/>
    <property type="evidence" value="ECO:0007669"/>
    <property type="project" value="InterPro"/>
</dbReference>
<dbReference type="InterPro" id="IPR004365">
    <property type="entry name" value="NA-bd_OB_tRNA"/>
</dbReference>
<dbReference type="Gene3D" id="3.30.930.10">
    <property type="entry name" value="Bira Bifunctional Protein, Domain 2"/>
    <property type="match status" value="1"/>
</dbReference>
<dbReference type="GO" id="GO:0005524">
    <property type="term" value="F:ATP binding"/>
    <property type="evidence" value="ECO:0007669"/>
    <property type="project" value="UniProtKB-KW"/>
</dbReference>
<evidence type="ECO:0000256" key="1">
    <source>
        <dbReference type="ARBA" id="ARBA00022598"/>
    </source>
</evidence>
<dbReference type="Gene3D" id="2.40.50.140">
    <property type="entry name" value="Nucleic acid-binding proteins"/>
    <property type="match status" value="1"/>
</dbReference>
<dbReference type="KEGG" id="eio:H9L01_06575"/>
<keyword evidence="1" id="KW-0436">Ligase</keyword>
<dbReference type="PROSITE" id="PS50862">
    <property type="entry name" value="AA_TRNA_LIGASE_II"/>
    <property type="match status" value="1"/>
</dbReference>
<dbReference type="InterPro" id="IPR012340">
    <property type="entry name" value="NA-bd_OB-fold"/>
</dbReference>
<keyword evidence="8" id="KW-1185">Reference proteome</keyword>
<evidence type="ECO:0000256" key="4">
    <source>
        <dbReference type="ARBA" id="ARBA00022917"/>
    </source>
</evidence>
<evidence type="ECO:0000313" key="8">
    <source>
        <dbReference type="Proteomes" id="UP000515928"/>
    </source>
</evidence>
<dbReference type="InterPro" id="IPR006195">
    <property type="entry name" value="aa-tRNA-synth_II"/>
</dbReference>
<feature type="domain" description="Aminoacyl-transfer RNA synthetases class-II family profile" evidence="6">
    <location>
        <begin position="133"/>
        <end position="318"/>
    </location>
</feature>
<dbReference type="GO" id="GO:0004812">
    <property type="term" value="F:aminoacyl-tRNA ligase activity"/>
    <property type="evidence" value="ECO:0007669"/>
    <property type="project" value="UniProtKB-KW"/>
</dbReference>
<keyword evidence="2" id="KW-0547">Nucleotide-binding</keyword>
<dbReference type="SUPFAM" id="SSF55681">
    <property type="entry name" value="Class II aaRS and biotin synthetases"/>
    <property type="match status" value="1"/>
</dbReference>
<dbReference type="PANTHER" id="PTHR22594:SF34">
    <property type="entry name" value="ASPARAGINE--TRNA LIGASE, MITOCHONDRIAL-RELATED"/>
    <property type="match status" value="1"/>
</dbReference>
<dbReference type="CDD" id="cd04318">
    <property type="entry name" value="EcAsnRS_like_N"/>
    <property type="match status" value="1"/>
</dbReference>
<accession>A0A7G9RWR4</accession>
<dbReference type="GO" id="GO:0140096">
    <property type="term" value="F:catalytic activity, acting on a protein"/>
    <property type="evidence" value="ECO:0007669"/>
    <property type="project" value="UniProtKB-ARBA"/>
</dbReference>